<dbReference type="EMBL" id="VJVV01000020">
    <property type="protein sequence ID" value="TRO77876.1"/>
    <property type="molecule type" value="Genomic_DNA"/>
</dbReference>
<sequence>MHPIHLRRVYDAPAAADGFRVLVDRLWPRGLAKEKLACDLWLKEIAPSPGLRRWFGHVPERWQEFRRRYIAELDQQPELVEQLREQARKTPVTLLFAARDETHNQAVVLKDYLEKMGSDQEG</sequence>
<accession>A0A550J3S1</accession>
<protein>
    <submittedName>
        <fullName evidence="1">DUF488 domain-containing protein</fullName>
    </submittedName>
</protein>
<dbReference type="Pfam" id="PF22752">
    <property type="entry name" value="DUF488-N3i"/>
    <property type="match status" value="1"/>
</dbReference>
<dbReference type="InterPro" id="IPR052552">
    <property type="entry name" value="YeaO-like"/>
</dbReference>
<comment type="caution">
    <text evidence="1">The sequence shown here is derived from an EMBL/GenBank/DDBJ whole genome shotgun (WGS) entry which is preliminary data.</text>
</comment>
<evidence type="ECO:0000313" key="1">
    <source>
        <dbReference type="EMBL" id="TRO77876.1"/>
    </source>
</evidence>
<reference evidence="1 2" key="1">
    <citation type="submission" date="2019-07" db="EMBL/GenBank/DDBJ databases">
        <title>Insights of Desulfuromonas acetexigens electromicrobiology.</title>
        <authorList>
            <person name="Katuri K."/>
            <person name="Sapireddy V."/>
            <person name="Shaw D.R."/>
            <person name="Saikaly P."/>
        </authorList>
    </citation>
    <scope>NUCLEOTIDE SEQUENCE [LARGE SCALE GENOMIC DNA]</scope>
    <source>
        <strain evidence="1 2">2873</strain>
    </source>
</reference>
<evidence type="ECO:0000313" key="2">
    <source>
        <dbReference type="Proteomes" id="UP000317155"/>
    </source>
</evidence>
<proteinExistence type="predicted"/>
<dbReference type="PANTHER" id="PTHR36849:SF1">
    <property type="entry name" value="CYTOPLASMIC PROTEIN"/>
    <property type="match status" value="1"/>
</dbReference>
<dbReference type="RefSeq" id="WP_092056427.1">
    <property type="nucleotide sequence ID" value="NZ_FOJJ01000013.1"/>
</dbReference>
<keyword evidence="2" id="KW-1185">Reference proteome</keyword>
<gene>
    <name evidence="1" type="ORF">FL622_16720</name>
</gene>
<dbReference type="AlphaFoldDB" id="A0A550J3S1"/>
<dbReference type="OrthoDB" id="9790745at2"/>
<name>A0A550J3S1_9BACT</name>
<dbReference type="Proteomes" id="UP000317155">
    <property type="component" value="Unassembled WGS sequence"/>
</dbReference>
<dbReference type="PANTHER" id="PTHR36849">
    <property type="entry name" value="CYTOPLASMIC PROTEIN-RELATED"/>
    <property type="match status" value="1"/>
</dbReference>
<organism evidence="1 2">
    <name type="scientific">Trichloromonas acetexigens</name>
    <dbReference type="NCBI Taxonomy" id="38815"/>
    <lineage>
        <taxon>Bacteria</taxon>
        <taxon>Pseudomonadati</taxon>
        <taxon>Thermodesulfobacteriota</taxon>
        <taxon>Desulfuromonadia</taxon>
        <taxon>Desulfuromonadales</taxon>
        <taxon>Trichloromonadaceae</taxon>
        <taxon>Trichloromonas</taxon>
    </lineage>
</organism>